<feature type="transmembrane region" description="Helical" evidence="1">
    <location>
        <begin position="20"/>
        <end position="41"/>
    </location>
</feature>
<evidence type="ECO:0000256" key="1">
    <source>
        <dbReference type="SAM" id="Phobius"/>
    </source>
</evidence>
<name>A0A1Y2BVZ3_9BASI</name>
<keyword evidence="1" id="KW-1133">Transmembrane helix</keyword>
<sequence length="124" mass="13909">MLNMGWFAIRKRGTGRHHLYALLGMTITGLITMIGNDWYIFSLTSHQGRVEVICSLARQAGDAGMSCHAQWLLLTLVMTIFLALLGAANVTMLLFAFKIISHGHKRKVAMVQGGQEEKTEYKLW</sequence>
<keyword evidence="3" id="KW-1185">Reference proteome</keyword>
<dbReference type="InParanoid" id="A0A1Y2BVZ3"/>
<comment type="caution">
    <text evidence="2">The sequence shown here is derived from an EMBL/GenBank/DDBJ whole genome shotgun (WGS) entry which is preliminary data.</text>
</comment>
<keyword evidence="1" id="KW-0472">Membrane</keyword>
<gene>
    <name evidence="2" type="ORF">BCR35DRAFT_311514</name>
</gene>
<evidence type="ECO:0000313" key="3">
    <source>
        <dbReference type="Proteomes" id="UP000193467"/>
    </source>
</evidence>
<reference evidence="2 3" key="1">
    <citation type="submission" date="2016-07" db="EMBL/GenBank/DDBJ databases">
        <title>Pervasive Adenine N6-methylation of Active Genes in Fungi.</title>
        <authorList>
            <consortium name="DOE Joint Genome Institute"/>
            <person name="Mondo S.J."/>
            <person name="Dannebaum R.O."/>
            <person name="Kuo R.C."/>
            <person name="Labutti K."/>
            <person name="Haridas S."/>
            <person name="Kuo A."/>
            <person name="Salamov A."/>
            <person name="Ahrendt S.R."/>
            <person name="Lipzen A."/>
            <person name="Sullivan W."/>
            <person name="Andreopoulos W.B."/>
            <person name="Clum A."/>
            <person name="Lindquist E."/>
            <person name="Daum C."/>
            <person name="Ramamoorthy G.K."/>
            <person name="Gryganskyi A."/>
            <person name="Culley D."/>
            <person name="Magnuson J.K."/>
            <person name="James T.Y."/>
            <person name="O'Malley M.A."/>
            <person name="Stajich J.E."/>
            <person name="Spatafora J.W."/>
            <person name="Visel A."/>
            <person name="Grigoriev I.V."/>
        </authorList>
    </citation>
    <scope>NUCLEOTIDE SEQUENCE [LARGE SCALE GENOMIC DNA]</scope>
    <source>
        <strain evidence="2 3">62-1032</strain>
    </source>
</reference>
<keyword evidence="1" id="KW-0812">Transmembrane</keyword>
<proteinExistence type="predicted"/>
<dbReference type="EMBL" id="MCGR01000152">
    <property type="protein sequence ID" value="ORY38930.1"/>
    <property type="molecule type" value="Genomic_DNA"/>
</dbReference>
<dbReference type="AlphaFoldDB" id="A0A1Y2BVZ3"/>
<feature type="transmembrane region" description="Helical" evidence="1">
    <location>
        <begin position="71"/>
        <end position="97"/>
    </location>
</feature>
<dbReference type="Proteomes" id="UP000193467">
    <property type="component" value="Unassembled WGS sequence"/>
</dbReference>
<evidence type="ECO:0000313" key="2">
    <source>
        <dbReference type="EMBL" id="ORY38930.1"/>
    </source>
</evidence>
<organism evidence="2 3">
    <name type="scientific">Leucosporidium creatinivorum</name>
    <dbReference type="NCBI Taxonomy" id="106004"/>
    <lineage>
        <taxon>Eukaryota</taxon>
        <taxon>Fungi</taxon>
        <taxon>Dikarya</taxon>
        <taxon>Basidiomycota</taxon>
        <taxon>Pucciniomycotina</taxon>
        <taxon>Microbotryomycetes</taxon>
        <taxon>Leucosporidiales</taxon>
        <taxon>Leucosporidium</taxon>
    </lineage>
</organism>
<protein>
    <submittedName>
        <fullName evidence="2">Uncharacterized protein</fullName>
    </submittedName>
</protein>
<accession>A0A1Y2BVZ3</accession>